<organism evidence="2 3">
    <name type="scientific">Paenibacillus cisolokensis</name>
    <dbReference type="NCBI Taxonomy" id="1658519"/>
    <lineage>
        <taxon>Bacteria</taxon>
        <taxon>Bacillati</taxon>
        <taxon>Bacillota</taxon>
        <taxon>Bacilli</taxon>
        <taxon>Bacillales</taxon>
        <taxon>Paenibacillaceae</taxon>
        <taxon>Paenibacillus</taxon>
    </lineage>
</organism>
<feature type="transmembrane region" description="Helical" evidence="1">
    <location>
        <begin position="7"/>
        <end position="27"/>
    </location>
</feature>
<dbReference type="Proteomes" id="UP000680304">
    <property type="component" value="Unassembled WGS sequence"/>
</dbReference>
<gene>
    <name evidence="2" type="primary">spoIIR</name>
    <name evidence="2" type="ORF">PACILC2_52470</name>
</gene>
<keyword evidence="1" id="KW-1133">Transmembrane helix</keyword>
<evidence type="ECO:0000313" key="3">
    <source>
        <dbReference type="Proteomes" id="UP000680304"/>
    </source>
</evidence>
<comment type="caution">
    <text evidence="2">The sequence shown here is derived from an EMBL/GenBank/DDBJ whole genome shotgun (WGS) entry which is preliminary data.</text>
</comment>
<reference evidence="2 3" key="1">
    <citation type="submission" date="2021-04" db="EMBL/GenBank/DDBJ databases">
        <title>Draft genome sequence of Paenibacillus cisolokensis, LC2-13A.</title>
        <authorList>
            <person name="Uke A."/>
            <person name="Chhe C."/>
            <person name="Baramee S."/>
            <person name="Kosugi A."/>
        </authorList>
    </citation>
    <scope>NUCLEOTIDE SEQUENCE [LARGE SCALE GENOMIC DNA]</scope>
    <source>
        <strain evidence="2 3">LC2-13A</strain>
    </source>
</reference>
<dbReference type="Pfam" id="PF09551">
    <property type="entry name" value="Spore_II_R"/>
    <property type="match status" value="1"/>
</dbReference>
<sequence>MIRHYRYPFRLSYLYLFVTLCVLVMSWETQRTDAAVADAAIPEQSIRLRILANSDSAADQAVKRHVRDAVVEAMNGWVSGPQTIGEARAEIRSRMADIERIVEAELRSRGFAYGFRAELAVVPFPTKIYGKRVYPAGDYEALRITLGEGQGQNWWCVLFPPLCFVDSVTGEATAASATADGSVSSMEDRGEAAGAQTPEARFFLWELIQSILSFIRSLFV</sequence>
<accession>A0ABQ4NFH8</accession>
<dbReference type="RefSeq" id="WP_213531243.1">
    <property type="nucleotide sequence ID" value="NZ_BOVJ01000201.1"/>
</dbReference>
<keyword evidence="3" id="KW-1185">Reference proteome</keyword>
<evidence type="ECO:0000313" key="2">
    <source>
        <dbReference type="EMBL" id="GIQ66679.1"/>
    </source>
</evidence>
<keyword evidence="1" id="KW-0812">Transmembrane</keyword>
<proteinExistence type="predicted"/>
<dbReference type="InterPro" id="IPR014202">
    <property type="entry name" value="Spore_II_R"/>
</dbReference>
<keyword evidence="1" id="KW-0472">Membrane</keyword>
<dbReference type="EMBL" id="BOVJ01000201">
    <property type="protein sequence ID" value="GIQ66679.1"/>
    <property type="molecule type" value="Genomic_DNA"/>
</dbReference>
<name>A0ABQ4NFH8_9BACL</name>
<evidence type="ECO:0000256" key="1">
    <source>
        <dbReference type="SAM" id="Phobius"/>
    </source>
</evidence>
<dbReference type="NCBIfam" id="TIGR02837">
    <property type="entry name" value="spore_II_R"/>
    <property type="match status" value="1"/>
</dbReference>
<protein>
    <submittedName>
        <fullName evidence="2">Stage II sporulation protein R</fullName>
    </submittedName>
</protein>